<proteinExistence type="predicted"/>
<dbReference type="STRING" id="38772.ENSGAGP00000001714"/>
<reference evidence="2" key="3">
    <citation type="submission" date="2025-09" db="UniProtKB">
        <authorList>
            <consortium name="Ensembl"/>
        </authorList>
    </citation>
    <scope>IDENTIFICATION</scope>
</reference>
<evidence type="ECO:0000256" key="1">
    <source>
        <dbReference type="SAM" id="Phobius"/>
    </source>
</evidence>
<dbReference type="GO" id="GO:0007219">
    <property type="term" value="P:Notch signaling pathway"/>
    <property type="evidence" value="ECO:0007669"/>
    <property type="project" value="TreeGrafter"/>
</dbReference>
<protein>
    <submittedName>
        <fullName evidence="2">Uncharacterized protein</fullName>
    </submittedName>
</protein>
<reference evidence="2" key="2">
    <citation type="submission" date="2025-08" db="UniProtKB">
        <authorList>
            <consortium name="Ensembl"/>
        </authorList>
    </citation>
    <scope>IDENTIFICATION</scope>
</reference>
<dbReference type="CDD" id="cd12087">
    <property type="entry name" value="TM_EGFR-like"/>
    <property type="match status" value="1"/>
</dbReference>
<dbReference type="Ensembl" id="ENSGAGT00000001949.1">
    <property type="protein sequence ID" value="ENSGAGP00000001714.1"/>
    <property type="gene ID" value="ENSGAGG00000001375.1"/>
</dbReference>
<keyword evidence="1" id="KW-1133">Transmembrane helix</keyword>
<evidence type="ECO:0000313" key="2">
    <source>
        <dbReference type="Ensembl" id="ENSGAGP00000001714.1"/>
    </source>
</evidence>
<name>A0A452GJC6_9SAUR</name>
<dbReference type="InterPro" id="IPR053298">
    <property type="entry name" value="Sushi_domain_protein"/>
</dbReference>
<keyword evidence="1" id="KW-0472">Membrane</keyword>
<dbReference type="Proteomes" id="UP000291020">
    <property type="component" value="Unassembled WGS sequence"/>
</dbReference>
<accession>A0A452GJC6</accession>
<feature type="transmembrane region" description="Helical" evidence="1">
    <location>
        <begin position="98"/>
        <end position="120"/>
    </location>
</feature>
<sequence>DHEMPVNLNFTSFLKIATLKTSTTVSPIDHIPYPEAEETTAYSTQAAATIPTQEDFTNSLSNEFLEQENLTDGTGEKLLPTSESCVGENCPSPSKGPMIAITVIVLCLLLFVSILAVWCFKKRQQKSSVYKLNGKDQARHPHHHQQIEMQKV</sequence>
<keyword evidence="3" id="KW-1185">Reference proteome</keyword>
<dbReference type="AlphaFoldDB" id="A0A452GJC6"/>
<dbReference type="PANTHER" id="PTHR32493">
    <property type="entry name" value="SUSHI DOMAIN-CONTAINING PROTEIN 5"/>
    <property type="match status" value="1"/>
</dbReference>
<organism evidence="2 3">
    <name type="scientific">Gopherus agassizii</name>
    <name type="common">Agassiz's desert tortoise</name>
    <dbReference type="NCBI Taxonomy" id="38772"/>
    <lineage>
        <taxon>Eukaryota</taxon>
        <taxon>Metazoa</taxon>
        <taxon>Chordata</taxon>
        <taxon>Craniata</taxon>
        <taxon>Vertebrata</taxon>
        <taxon>Euteleostomi</taxon>
        <taxon>Archelosauria</taxon>
        <taxon>Testudinata</taxon>
        <taxon>Testudines</taxon>
        <taxon>Cryptodira</taxon>
        <taxon>Durocryptodira</taxon>
        <taxon>Testudinoidea</taxon>
        <taxon>Testudinidae</taxon>
        <taxon>Gopherus</taxon>
    </lineage>
</organism>
<reference evidence="3" key="1">
    <citation type="journal article" date="2017" name="PLoS ONE">
        <title>The Agassiz's desert tortoise genome provides a resource for the conservation of a threatened species.</title>
        <authorList>
            <person name="Tollis M."/>
            <person name="DeNardo D.F."/>
            <person name="Cornelius J.A."/>
            <person name="Dolby G.A."/>
            <person name="Edwards T."/>
            <person name="Henen B.T."/>
            <person name="Karl A.E."/>
            <person name="Murphy R.W."/>
            <person name="Kusumi K."/>
        </authorList>
    </citation>
    <scope>NUCLEOTIDE SEQUENCE [LARGE SCALE GENOMIC DNA]</scope>
</reference>
<dbReference type="PANTHER" id="PTHR32493:SF0">
    <property type="entry name" value="SUSHI DOMAIN-CONTAINING PROTEIN 5"/>
    <property type="match status" value="1"/>
</dbReference>
<evidence type="ECO:0000313" key="3">
    <source>
        <dbReference type="Proteomes" id="UP000291020"/>
    </source>
</evidence>
<keyword evidence="1" id="KW-0812">Transmembrane</keyword>